<gene>
    <name evidence="4" type="ORF">EDD60_101220</name>
</gene>
<sequence>MKILVVSNMYPDKSHPFYGTFVKNFCDQLPSINVDFELSIMKKKDLKLEKVYNYMKFILGTIFKILFQKYDVIYIHYASISSIPVIVAHIFKRNLVIYTNVHGSDVVPENKKHQLFHMFTKKILKISNKIIVPSLYFKDYVVSKYNLDQNIIYIYSSGGVNPNIFYKIDDNLYNEIFDEFHLSVNKKYVAYVGRITKDKGWDIYCYALKKILENNNNIMGLIAGSGNEYQKLIDLTKKLEIYDKIVFLPLLSQENLNKIYNIIECLIFPSKREGESLGLIPLEAMSSGAIVLVNGMAAPSKYITDKYDGFIYKKNDINSLTKNIEHIINLNIYEKKYIADNALSKSTEYYPDNLNKYLKEIFYK</sequence>
<dbReference type="RefSeq" id="WP_132226119.1">
    <property type="nucleotide sequence ID" value="NZ_JANKBF010000002.1"/>
</dbReference>
<dbReference type="PANTHER" id="PTHR46401">
    <property type="entry name" value="GLYCOSYLTRANSFERASE WBBK-RELATED"/>
    <property type="match status" value="1"/>
</dbReference>
<keyword evidence="5" id="KW-1185">Reference proteome</keyword>
<evidence type="ECO:0000313" key="5">
    <source>
        <dbReference type="Proteomes" id="UP000295515"/>
    </source>
</evidence>
<name>A0A4R3ZBT2_9FIRM</name>
<dbReference type="SUPFAM" id="SSF53756">
    <property type="entry name" value="UDP-Glycosyltransferase/glycogen phosphorylase"/>
    <property type="match status" value="1"/>
</dbReference>
<keyword evidence="1 4" id="KW-0808">Transferase</keyword>
<dbReference type="InterPro" id="IPR028098">
    <property type="entry name" value="Glyco_trans_4-like_N"/>
</dbReference>
<reference evidence="4 5" key="1">
    <citation type="submission" date="2019-03" db="EMBL/GenBank/DDBJ databases">
        <title>Genomic Encyclopedia of Type Strains, Phase IV (KMG-IV): sequencing the most valuable type-strain genomes for metagenomic binning, comparative biology and taxonomic classification.</title>
        <authorList>
            <person name="Goeker M."/>
        </authorList>
    </citation>
    <scope>NUCLEOTIDE SEQUENCE [LARGE SCALE GENOMIC DNA]</scope>
    <source>
        <strain evidence="4 5">DSM 29487</strain>
    </source>
</reference>
<dbReference type="Pfam" id="PF13439">
    <property type="entry name" value="Glyco_transf_4"/>
    <property type="match status" value="1"/>
</dbReference>
<dbReference type="Pfam" id="PF00534">
    <property type="entry name" value="Glycos_transf_1"/>
    <property type="match status" value="1"/>
</dbReference>
<protein>
    <submittedName>
        <fullName evidence="4">Glycosyltransferase involved in cell wall biosynthesis</fullName>
    </submittedName>
</protein>
<evidence type="ECO:0000313" key="4">
    <source>
        <dbReference type="EMBL" id="TCW02916.1"/>
    </source>
</evidence>
<evidence type="ECO:0000259" key="2">
    <source>
        <dbReference type="Pfam" id="PF00534"/>
    </source>
</evidence>
<evidence type="ECO:0000256" key="1">
    <source>
        <dbReference type="ARBA" id="ARBA00022679"/>
    </source>
</evidence>
<accession>A0A4R3ZBT2</accession>
<organism evidence="4 5">
    <name type="scientific">Longibaculum muris</name>
    <dbReference type="NCBI Taxonomy" id="1796628"/>
    <lineage>
        <taxon>Bacteria</taxon>
        <taxon>Bacillati</taxon>
        <taxon>Bacillota</taxon>
        <taxon>Erysipelotrichia</taxon>
        <taxon>Erysipelotrichales</taxon>
        <taxon>Coprobacillaceae</taxon>
        <taxon>Longibaculum</taxon>
    </lineage>
</organism>
<comment type="caution">
    <text evidence="4">The sequence shown here is derived from an EMBL/GenBank/DDBJ whole genome shotgun (WGS) entry which is preliminary data.</text>
</comment>
<feature type="domain" description="Glycosyltransferase subfamily 4-like N-terminal" evidence="3">
    <location>
        <begin position="62"/>
        <end position="155"/>
    </location>
</feature>
<dbReference type="AlphaFoldDB" id="A0A4R3ZBT2"/>
<dbReference type="GeneID" id="98914045"/>
<dbReference type="GO" id="GO:0009103">
    <property type="term" value="P:lipopolysaccharide biosynthetic process"/>
    <property type="evidence" value="ECO:0007669"/>
    <property type="project" value="TreeGrafter"/>
</dbReference>
<dbReference type="Gene3D" id="3.40.50.2000">
    <property type="entry name" value="Glycogen Phosphorylase B"/>
    <property type="match status" value="2"/>
</dbReference>
<dbReference type="InterPro" id="IPR001296">
    <property type="entry name" value="Glyco_trans_1"/>
</dbReference>
<dbReference type="GO" id="GO:0016757">
    <property type="term" value="F:glycosyltransferase activity"/>
    <property type="evidence" value="ECO:0007669"/>
    <property type="project" value="InterPro"/>
</dbReference>
<dbReference type="PANTHER" id="PTHR46401:SF2">
    <property type="entry name" value="GLYCOSYLTRANSFERASE WBBK-RELATED"/>
    <property type="match status" value="1"/>
</dbReference>
<proteinExistence type="predicted"/>
<dbReference type="EMBL" id="SMCQ01000001">
    <property type="protein sequence ID" value="TCW02916.1"/>
    <property type="molecule type" value="Genomic_DNA"/>
</dbReference>
<dbReference type="Proteomes" id="UP000295515">
    <property type="component" value="Unassembled WGS sequence"/>
</dbReference>
<feature type="domain" description="Glycosyl transferase family 1" evidence="2">
    <location>
        <begin position="176"/>
        <end position="338"/>
    </location>
</feature>
<evidence type="ECO:0000259" key="3">
    <source>
        <dbReference type="Pfam" id="PF13439"/>
    </source>
</evidence>
<dbReference type="CDD" id="cd03801">
    <property type="entry name" value="GT4_PimA-like"/>
    <property type="match status" value="1"/>
</dbReference>